<dbReference type="OrthoDB" id="9803735at2"/>
<dbReference type="SUPFAM" id="SSF53850">
    <property type="entry name" value="Periplasmic binding protein-like II"/>
    <property type="match status" value="1"/>
</dbReference>
<organism evidence="6 7">
    <name type="scientific">[Clostridium] aminophilum</name>
    <dbReference type="NCBI Taxonomy" id="1526"/>
    <lineage>
        <taxon>Bacteria</taxon>
        <taxon>Bacillati</taxon>
        <taxon>Bacillota</taxon>
        <taxon>Clostridia</taxon>
        <taxon>Lachnospirales</taxon>
        <taxon>Lachnospiraceae</taxon>
    </lineage>
</organism>
<name>A0A1I0FFG8_9FIRM</name>
<dbReference type="Gene3D" id="3.40.190.290">
    <property type="match status" value="1"/>
</dbReference>
<dbReference type="InterPro" id="IPR000847">
    <property type="entry name" value="LysR_HTH_N"/>
</dbReference>
<keyword evidence="4" id="KW-0804">Transcription</keyword>
<dbReference type="SUPFAM" id="SSF46785">
    <property type="entry name" value="Winged helix' DNA-binding domain"/>
    <property type="match status" value="1"/>
</dbReference>
<dbReference type="PANTHER" id="PTHR30419">
    <property type="entry name" value="HTH-TYPE TRANSCRIPTIONAL REGULATOR YBHD"/>
    <property type="match status" value="1"/>
</dbReference>
<dbReference type="Gene3D" id="1.10.10.10">
    <property type="entry name" value="Winged helix-like DNA-binding domain superfamily/Winged helix DNA-binding domain"/>
    <property type="match status" value="1"/>
</dbReference>
<sequence length="323" mass="37102">MDSTSLYYFRELSKDLNMHRTAERIFVSQQTISNHILKLEEELGCRLYERKPGLTLTDAGREVLGFVDEMTLQQDNLKNTLADINNEEKGSICFGASMLRLGSCLPAVMPAFHARYPKVEMKLKDRMERELEALVRAGEADLGIIVEVTDEKDLIVEPMLDDQVYVCVPDRLLREVYGEKDADRIRCRCAHGTDLRDLEKLPFCLLENRLGTEIQKCFDEAGYAPEVCMTSSFMQIAASVGFSGIAAFFTTQVAIGSRGNDIPADLNIFPLYQHGKPLYHRIYMIRRDKRYLPAFTRYFAELLKDHYREVARQHAERVAKRVR</sequence>
<gene>
    <name evidence="6" type="ORF">SAMN04487771_102512</name>
</gene>
<dbReference type="Proteomes" id="UP000199820">
    <property type="component" value="Unassembled WGS sequence"/>
</dbReference>
<evidence type="ECO:0000256" key="3">
    <source>
        <dbReference type="ARBA" id="ARBA00023125"/>
    </source>
</evidence>
<dbReference type="PANTHER" id="PTHR30419:SF28">
    <property type="entry name" value="HTH-TYPE TRANSCRIPTIONAL REGULATOR BSDA"/>
    <property type="match status" value="1"/>
</dbReference>
<protein>
    <submittedName>
        <fullName evidence="6">DNA-binding transcriptional regulator, LysR family</fullName>
    </submittedName>
</protein>
<feature type="domain" description="HTH lysR-type" evidence="5">
    <location>
        <begin position="1"/>
        <end position="57"/>
    </location>
</feature>
<keyword evidence="2" id="KW-0805">Transcription regulation</keyword>
<dbReference type="InterPro" id="IPR050950">
    <property type="entry name" value="HTH-type_LysR_regulators"/>
</dbReference>
<dbReference type="CDD" id="cd05466">
    <property type="entry name" value="PBP2_LTTR_substrate"/>
    <property type="match status" value="1"/>
</dbReference>
<dbReference type="EMBL" id="FOIL01000025">
    <property type="protein sequence ID" value="SET56652.1"/>
    <property type="molecule type" value="Genomic_DNA"/>
</dbReference>
<dbReference type="InterPro" id="IPR036388">
    <property type="entry name" value="WH-like_DNA-bd_sf"/>
</dbReference>
<dbReference type="GO" id="GO:0005829">
    <property type="term" value="C:cytosol"/>
    <property type="evidence" value="ECO:0007669"/>
    <property type="project" value="TreeGrafter"/>
</dbReference>
<keyword evidence="7" id="KW-1185">Reference proteome</keyword>
<accession>A0A1I0FFG8</accession>
<keyword evidence="3 6" id="KW-0238">DNA-binding</keyword>
<evidence type="ECO:0000256" key="2">
    <source>
        <dbReference type="ARBA" id="ARBA00023015"/>
    </source>
</evidence>
<dbReference type="Pfam" id="PF00126">
    <property type="entry name" value="HTH_1"/>
    <property type="match status" value="1"/>
</dbReference>
<evidence type="ECO:0000313" key="6">
    <source>
        <dbReference type="EMBL" id="SET56652.1"/>
    </source>
</evidence>
<evidence type="ECO:0000256" key="1">
    <source>
        <dbReference type="ARBA" id="ARBA00009437"/>
    </source>
</evidence>
<dbReference type="InterPro" id="IPR036390">
    <property type="entry name" value="WH_DNA-bd_sf"/>
</dbReference>
<dbReference type="GO" id="GO:0003677">
    <property type="term" value="F:DNA binding"/>
    <property type="evidence" value="ECO:0007669"/>
    <property type="project" value="UniProtKB-KW"/>
</dbReference>
<dbReference type="PROSITE" id="PS50931">
    <property type="entry name" value="HTH_LYSR"/>
    <property type="match status" value="1"/>
</dbReference>
<dbReference type="Pfam" id="PF03466">
    <property type="entry name" value="LysR_substrate"/>
    <property type="match status" value="1"/>
</dbReference>
<reference evidence="6 7" key="1">
    <citation type="submission" date="2016-10" db="EMBL/GenBank/DDBJ databases">
        <authorList>
            <person name="de Groot N.N."/>
        </authorList>
    </citation>
    <scope>NUCLEOTIDE SEQUENCE [LARGE SCALE GENOMIC DNA]</scope>
    <source>
        <strain evidence="6 7">KH1P1</strain>
    </source>
</reference>
<dbReference type="GO" id="GO:0003700">
    <property type="term" value="F:DNA-binding transcription factor activity"/>
    <property type="evidence" value="ECO:0007669"/>
    <property type="project" value="InterPro"/>
</dbReference>
<dbReference type="RefSeq" id="WP_074649625.1">
    <property type="nucleotide sequence ID" value="NZ_FOIL01000025.1"/>
</dbReference>
<dbReference type="AlphaFoldDB" id="A0A1I0FFG8"/>
<comment type="similarity">
    <text evidence="1">Belongs to the LysR transcriptional regulatory family.</text>
</comment>
<evidence type="ECO:0000259" key="5">
    <source>
        <dbReference type="PROSITE" id="PS50931"/>
    </source>
</evidence>
<dbReference type="PRINTS" id="PR00039">
    <property type="entry name" value="HTHLYSR"/>
</dbReference>
<evidence type="ECO:0000256" key="4">
    <source>
        <dbReference type="ARBA" id="ARBA00023163"/>
    </source>
</evidence>
<evidence type="ECO:0000313" key="7">
    <source>
        <dbReference type="Proteomes" id="UP000199820"/>
    </source>
</evidence>
<dbReference type="InterPro" id="IPR005119">
    <property type="entry name" value="LysR_subst-bd"/>
</dbReference>
<proteinExistence type="inferred from homology"/>